<dbReference type="Proteomes" id="UP000828048">
    <property type="component" value="Chromosome 5"/>
</dbReference>
<evidence type="ECO:0000313" key="2">
    <source>
        <dbReference type="Proteomes" id="UP000828048"/>
    </source>
</evidence>
<accession>A0ACB7Y0C9</accession>
<evidence type="ECO:0000313" key="1">
    <source>
        <dbReference type="EMBL" id="KAH7846727.1"/>
    </source>
</evidence>
<comment type="caution">
    <text evidence="1">The sequence shown here is derived from an EMBL/GenBank/DDBJ whole genome shotgun (WGS) entry which is preliminary data.</text>
</comment>
<sequence length="318" mass="36252">MIEGDIEKQYAKLPDYCEELRRTNPDTTVILKTVEDDETEGRQKFERLAAEVVQYAEHRFCIRHFYNNFKETNKGLHLKEILFSAAKATYVAQFNFHMQELQETDEEAMTWLNDHPPMHWSRSHFCTFSNCEILDNMCESLNDTILKETYMASYEPIIYPLNGMYMWTPTRVIGPLPPNVKKQAGRPKKLKKRGNDEPRDSTTLKRRNTTTTCSQCGKLGHNKRSCKGQPIPRKQTARRSNLALGRNVGLESSSQATMDCTRGKQATMGSARGRQKSSSQSTMSTPTRRSQRQAQQSSTQPPMGSTRGRKKGLGAGSR</sequence>
<name>A0ACB7Y0C9_9ERIC</name>
<gene>
    <name evidence="1" type="ORF">Vadar_017414</name>
</gene>
<reference evidence="1 2" key="1">
    <citation type="journal article" date="2021" name="Hortic Res">
        <title>High-quality reference genome and annotation aids understanding of berry development for evergreen blueberry (Vaccinium darrowii).</title>
        <authorList>
            <person name="Yu J."/>
            <person name="Hulse-Kemp A.M."/>
            <person name="Babiker E."/>
            <person name="Staton M."/>
        </authorList>
    </citation>
    <scope>NUCLEOTIDE SEQUENCE [LARGE SCALE GENOMIC DNA]</scope>
    <source>
        <strain evidence="2">cv. NJ 8807/NJ 8810</strain>
        <tissue evidence="1">Young leaf</tissue>
    </source>
</reference>
<proteinExistence type="predicted"/>
<protein>
    <submittedName>
        <fullName evidence="1">Uncharacterized protein</fullName>
    </submittedName>
</protein>
<dbReference type="EMBL" id="CM037155">
    <property type="protein sequence ID" value="KAH7846727.1"/>
    <property type="molecule type" value="Genomic_DNA"/>
</dbReference>
<keyword evidence="2" id="KW-1185">Reference proteome</keyword>
<organism evidence="1 2">
    <name type="scientific">Vaccinium darrowii</name>
    <dbReference type="NCBI Taxonomy" id="229202"/>
    <lineage>
        <taxon>Eukaryota</taxon>
        <taxon>Viridiplantae</taxon>
        <taxon>Streptophyta</taxon>
        <taxon>Embryophyta</taxon>
        <taxon>Tracheophyta</taxon>
        <taxon>Spermatophyta</taxon>
        <taxon>Magnoliopsida</taxon>
        <taxon>eudicotyledons</taxon>
        <taxon>Gunneridae</taxon>
        <taxon>Pentapetalae</taxon>
        <taxon>asterids</taxon>
        <taxon>Ericales</taxon>
        <taxon>Ericaceae</taxon>
        <taxon>Vaccinioideae</taxon>
        <taxon>Vaccinieae</taxon>
        <taxon>Vaccinium</taxon>
    </lineage>
</organism>